<dbReference type="GeneID" id="112681342"/>
<accession>A0A8B8F9D2</accession>
<proteinExistence type="predicted"/>
<name>A0A8B8F9D2_9HEMI</name>
<evidence type="ECO:0000313" key="1">
    <source>
        <dbReference type="Proteomes" id="UP000694846"/>
    </source>
</evidence>
<sequence length="187" mass="20695">MASSTTAIKQGSKSKKWVIGTFPESKEFSAVPTNWLFETTVNGPWHEKVQINSESSEEFDGPKSNKKTKNLFQSLVEESDSSEEGYYIAMPLKHNISNSKLAPSTSTANQSGHILENSFGKLTSYVGRCNTNDNRNTILHNLSNDNEDERYIASMMAPFTSTANQSGHILENSFGKPVSILLISTYC</sequence>
<dbReference type="AlphaFoldDB" id="A0A8B8F9D2"/>
<gene>
    <name evidence="2" type="primary">LOC112681342</name>
</gene>
<organism evidence="1 2">
    <name type="scientific">Sipha flava</name>
    <name type="common">yellow sugarcane aphid</name>
    <dbReference type="NCBI Taxonomy" id="143950"/>
    <lineage>
        <taxon>Eukaryota</taxon>
        <taxon>Metazoa</taxon>
        <taxon>Ecdysozoa</taxon>
        <taxon>Arthropoda</taxon>
        <taxon>Hexapoda</taxon>
        <taxon>Insecta</taxon>
        <taxon>Pterygota</taxon>
        <taxon>Neoptera</taxon>
        <taxon>Paraneoptera</taxon>
        <taxon>Hemiptera</taxon>
        <taxon>Sternorrhyncha</taxon>
        <taxon>Aphidomorpha</taxon>
        <taxon>Aphidoidea</taxon>
        <taxon>Aphididae</taxon>
        <taxon>Sipha</taxon>
    </lineage>
</organism>
<dbReference type="OrthoDB" id="6616182at2759"/>
<dbReference type="RefSeq" id="XP_025407393.1">
    <property type="nucleotide sequence ID" value="XM_025551608.1"/>
</dbReference>
<dbReference type="Proteomes" id="UP000694846">
    <property type="component" value="Unplaced"/>
</dbReference>
<reference evidence="2" key="1">
    <citation type="submission" date="2025-08" db="UniProtKB">
        <authorList>
            <consortium name="RefSeq"/>
        </authorList>
    </citation>
    <scope>IDENTIFICATION</scope>
    <source>
        <tissue evidence="2">Whole body</tissue>
    </source>
</reference>
<evidence type="ECO:0000313" key="2">
    <source>
        <dbReference type="RefSeq" id="XP_025407393.1"/>
    </source>
</evidence>
<protein>
    <submittedName>
        <fullName evidence="2">Uncharacterized protein LOC112681342</fullName>
    </submittedName>
</protein>
<keyword evidence="1" id="KW-1185">Reference proteome</keyword>